<dbReference type="AlphaFoldDB" id="A0A0U3JVX5"/>
<reference evidence="1" key="2">
    <citation type="journal article" date="2016" name="Antimicrob. Agents Chemother.">
        <title>Complete Sequences of Multidrug Resistance Plasmids Bearing rmtD1 and rmtD2 16S rRNA Methyltransferase Genes.</title>
        <authorList>
            <person name="Bueno M.F."/>
            <person name="Francisco G.R."/>
            <person name="de Oliveira Garcia D."/>
            <person name="Doi Y."/>
        </authorList>
    </citation>
    <scope>NUCLEOTIDE SEQUENCE</scope>
    <source>
        <strain evidence="1">Kp2964</strain>
        <plasmid evidence="1">2964TF</plasmid>
    </source>
</reference>
<dbReference type="InterPro" id="IPR009057">
    <property type="entry name" value="Homeodomain-like_sf"/>
</dbReference>
<dbReference type="EMBL" id="KT935446">
    <property type="protein sequence ID" value="ALU64908.1"/>
    <property type="molecule type" value="Genomic_DNA"/>
</dbReference>
<accession>A0A0U3JVX5</accession>
<organism evidence="1">
    <name type="scientific">Klebsiella pneumoniae</name>
    <dbReference type="NCBI Taxonomy" id="573"/>
    <lineage>
        <taxon>Bacteria</taxon>
        <taxon>Pseudomonadati</taxon>
        <taxon>Pseudomonadota</taxon>
        <taxon>Gammaproteobacteria</taxon>
        <taxon>Enterobacterales</taxon>
        <taxon>Enterobacteriaceae</taxon>
        <taxon>Klebsiella/Raoultella group</taxon>
        <taxon>Klebsiella</taxon>
        <taxon>Klebsiella pneumoniae complex</taxon>
    </lineage>
</organism>
<protein>
    <submittedName>
        <fullName evidence="1">Uncharacterized protein</fullName>
    </submittedName>
</protein>
<sequence>MLKDKSEQQKADFFNRITDITVKINSATDDLTYLMGSNSTYFTEDDAKNILEMLENITSLTTKVLVSAIDSIAPGDIATDSKDTGVNAIQEDPLDPDLISKLPDMVIEIIAIIGLNSTMKLIKSFGGTTFPIGKGIRFLGGPNAKRLRTILSDAEIKELSIYFAGVPLYLPRCDRVLREIRNRVFLKEYHAMRQAGASSLKCMRELPPKYGVTDRYGWDLLKKHRELVKSTGSVK</sequence>
<evidence type="ECO:0000313" key="1">
    <source>
        <dbReference type="EMBL" id="ALU64908.1"/>
    </source>
</evidence>
<keyword evidence="1" id="KW-0614">Plasmid</keyword>
<geneLocation type="plasmid" evidence="1">
    <name>2964TF</name>
</geneLocation>
<name>A0A0U3JVX5_KLEPN</name>
<dbReference type="SUPFAM" id="SSF46689">
    <property type="entry name" value="Homeodomain-like"/>
    <property type="match status" value="1"/>
</dbReference>
<reference evidence="1" key="1">
    <citation type="submission" date="2015-10" db="EMBL/GenBank/DDBJ databases">
        <authorList>
            <person name="Bueno M.F.C."/>
            <person name="Francisco G.R."/>
            <person name="Doi Y."/>
            <person name="Garcia D.O."/>
        </authorList>
    </citation>
    <scope>NUCLEOTIDE SEQUENCE</scope>
    <source>
        <strain evidence="1">Kp2964</strain>
        <plasmid evidence="1">2964TF</plasmid>
    </source>
</reference>
<dbReference type="RefSeq" id="WP_128697084.1">
    <property type="nucleotide sequence ID" value="NZ_FLGM01000016.1"/>
</dbReference>
<proteinExistence type="predicted"/>